<evidence type="ECO:0000256" key="1">
    <source>
        <dbReference type="SAM" id="SignalP"/>
    </source>
</evidence>
<evidence type="ECO:0000313" key="2">
    <source>
        <dbReference type="EMBL" id="GAA4020008.1"/>
    </source>
</evidence>
<dbReference type="EMBL" id="BAABDJ010000042">
    <property type="protein sequence ID" value="GAA4020008.1"/>
    <property type="molecule type" value="Genomic_DNA"/>
</dbReference>
<keyword evidence="1" id="KW-0732">Signal</keyword>
<sequence>MKNLSTSLLLLLLIAATAFSAQAQTIRRCNNSGLTIAGVNIYTTLQAAHDAASANDIIYLEPTSNSYGPLICVRPLTIIGNGYFLNENPGLQLALQTSETGTVTFANGSAGSRITGCVIAGMNIGASNITVERNQITSTFYIGYNPAIGSVGVSNVLVRQNYITGGGNPLFFFPGSTAATAINNVIVNGNIITTGISTATGNYTRLGSILISNNVLGNLAGTSGGLDVDNAVIKNNILTPTSGTGNNFTPRSNAFSNNISGNAAFGTANGNQQNIAPSAIFVGGTASTDGAFQLRTGSPAIGTGESGVDVGAFGGTIPYRIAGIPNVPSIYQFNQSVSGNSLNGTISTRSNN</sequence>
<evidence type="ECO:0000313" key="3">
    <source>
        <dbReference type="Proteomes" id="UP001500567"/>
    </source>
</evidence>
<name>A0ABP7T2G8_9BACT</name>
<feature type="signal peptide" evidence="1">
    <location>
        <begin position="1"/>
        <end position="23"/>
    </location>
</feature>
<dbReference type="Proteomes" id="UP001500567">
    <property type="component" value="Unassembled WGS sequence"/>
</dbReference>
<accession>A0ABP7T2G8</accession>
<proteinExistence type="predicted"/>
<feature type="chain" id="PRO_5045117105" description="Right-handed parallel beta-helix repeat-containing protein" evidence="1">
    <location>
        <begin position="24"/>
        <end position="352"/>
    </location>
</feature>
<keyword evidence="3" id="KW-1185">Reference proteome</keyword>
<reference evidence="3" key="1">
    <citation type="journal article" date="2019" name="Int. J. Syst. Evol. Microbiol.">
        <title>The Global Catalogue of Microorganisms (GCM) 10K type strain sequencing project: providing services to taxonomists for standard genome sequencing and annotation.</title>
        <authorList>
            <consortium name="The Broad Institute Genomics Platform"/>
            <consortium name="The Broad Institute Genome Sequencing Center for Infectious Disease"/>
            <person name="Wu L."/>
            <person name="Ma J."/>
        </authorList>
    </citation>
    <scope>NUCLEOTIDE SEQUENCE [LARGE SCALE GENOMIC DNA]</scope>
    <source>
        <strain evidence="3">JCM 17224</strain>
    </source>
</reference>
<evidence type="ECO:0008006" key="4">
    <source>
        <dbReference type="Google" id="ProtNLM"/>
    </source>
</evidence>
<dbReference type="RefSeq" id="WP_345075171.1">
    <property type="nucleotide sequence ID" value="NZ_BAABDJ010000042.1"/>
</dbReference>
<dbReference type="SUPFAM" id="SSF51126">
    <property type="entry name" value="Pectin lyase-like"/>
    <property type="match status" value="1"/>
</dbReference>
<protein>
    <recommendedName>
        <fullName evidence="4">Right-handed parallel beta-helix repeat-containing protein</fullName>
    </recommendedName>
</protein>
<comment type="caution">
    <text evidence="2">The sequence shown here is derived from an EMBL/GenBank/DDBJ whole genome shotgun (WGS) entry which is preliminary data.</text>
</comment>
<dbReference type="InterPro" id="IPR011050">
    <property type="entry name" value="Pectin_lyase_fold/virulence"/>
</dbReference>
<organism evidence="2 3">
    <name type="scientific">Hymenobacter fastidiosus</name>
    <dbReference type="NCBI Taxonomy" id="486264"/>
    <lineage>
        <taxon>Bacteria</taxon>
        <taxon>Pseudomonadati</taxon>
        <taxon>Bacteroidota</taxon>
        <taxon>Cytophagia</taxon>
        <taxon>Cytophagales</taxon>
        <taxon>Hymenobacteraceae</taxon>
        <taxon>Hymenobacter</taxon>
    </lineage>
</organism>
<gene>
    <name evidence="2" type="ORF">GCM10022408_37660</name>
</gene>